<evidence type="ECO:0000256" key="1">
    <source>
        <dbReference type="SAM" id="MobiDB-lite"/>
    </source>
</evidence>
<evidence type="ECO:0000313" key="4">
    <source>
        <dbReference type="RefSeq" id="XP_014662310.1"/>
    </source>
</evidence>
<feature type="compositionally biased region" description="Polar residues" evidence="1">
    <location>
        <begin position="82"/>
        <end position="103"/>
    </location>
</feature>
<reference evidence="4" key="1">
    <citation type="submission" date="2025-08" db="UniProtKB">
        <authorList>
            <consortium name="RefSeq"/>
        </authorList>
    </citation>
    <scope>IDENTIFICATION</scope>
</reference>
<dbReference type="InterPro" id="IPR025876">
    <property type="entry name" value="TRAPPC11_C"/>
</dbReference>
<dbReference type="Pfam" id="PF12742">
    <property type="entry name" value="Gryzun-like"/>
    <property type="match status" value="1"/>
</dbReference>
<accession>A0ABM1DQT9</accession>
<sequence length="103" mass="11479">MEFAIGVQCMHLWLSGHKQLIFRILPDSKHSLSYNLFTLYAGYVQLPRLHVNMVRYAGVLDHLLDAMLPTHIFIKPSGKDSLGSSLEQTNMGATSSDHPPSVS</sequence>
<dbReference type="PANTHER" id="PTHR14374">
    <property type="entry name" value="FOIE GRAS"/>
    <property type="match status" value="1"/>
</dbReference>
<proteinExistence type="predicted"/>
<evidence type="ECO:0000313" key="3">
    <source>
        <dbReference type="Proteomes" id="UP000695022"/>
    </source>
</evidence>
<protein>
    <submittedName>
        <fullName evidence="4">Trafficking protein particle complex subunit 11-like</fullName>
    </submittedName>
</protein>
<dbReference type="Proteomes" id="UP000695022">
    <property type="component" value="Unplaced"/>
</dbReference>
<dbReference type="GeneID" id="106805286"/>
<feature type="region of interest" description="Disordered" evidence="1">
    <location>
        <begin position="81"/>
        <end position="103"/>
    </location>
</feature>
<evidence type="ECO:0000259" key="2">
    <source>
        <dbReference type="Pfam" id="PF12742"/>
    </source>
</evidence>
<organism evidence="3 4">
    <name type="scientific">Priapulus caudatus</name>
    <name type="common">Priapulid worm</name>
    <dbReference type="NCBI Taxonomy" id="37621"/>
    <lineage>
        <taxon>Eukaryota</taxon>
        <taxon>Metazoa</taxon>
        <taxon>Ecdysozoa</taxon>
        <taxon>Scalidophora</taxon>
        <taxon>Priapulida</taxon>
        <taxon>Priapulimorpha</taxon>
        <taxon>Priapulimorphida</taxon>
        <taxon>Priapulidae</taxon>
        <taxon>Priapulus</taxon>
    </lineage>
</organism>
<dbReference type="PANTHER" id="PTHR14374:SF0">
    <property type="entry name" value="TRAFFICKING PROTEIN PARTICLE COMPLEX SUBUNIT 11"/>
    <property type="match status" value="1"/>
</dbReference>
<dbReference type="RefSeq" id="XP_014662310.1">
    <property type="nucleotide sequence ID" value="XM_014806824.1"/>
</dbReference>
<keyword evidence="3" id="KW-1185">Reference proteome</keyword>
<name>A0ABM1DQT9_PRICU</name>
<gene>
    <name evidence="4" type="primary">LOC106805286</name>
</gene>
<feature type="domain" description="Trafficking protein particle complex subunit 11 C-terminal" evidence="2">
    <location>
        <begin position="14"/>
        <end position="51"/>
    </location>
</feature>